<dbReference type="InterPro" id="IPR029063">
    <property type="entry name" value="SAM-dependent_MTases_sf"/>
</dbReference>
<evidence type="ECO:0000313" key="2">
    <source>
        <dbReference type="Proteomes" id="UP000178448"/>
    </source>
</evidence>
<dbReference type="SUPFAM" id="SSF53335">
    <property type="entry name" value="S-adenosyl-L-methionine-dependent methyltransferases"/>
    <property type="match status" value="1"/>
</dbReference>
<dbReference type="Pfam" id="PF13578">
    <property type="entry name" value="Methyltransf_24"/>
    <property type="match status" value="1"/>
</dbReference>
<proteinExistence type="predicted"/>
<organism evidence="1 2">
    <name type="scientific">Candidatus Gottesmanbacteria bacterium RBG_16_52_11</name>
    <dbReference type="NCBI Taxonomy" id="1798374"/>
    <lineage>
        <taxon>Bacteria</taxon>
        <taxon>Candidatus Gottesmaniibacteriota</taxon>
    </lineage>
</organism>
<dbReference type="STRING" id="1798374.A2Z33_04685"/>
<sequence>MINRRIVISQLSRTEGWLSEHEGLLLYTLARGLNGEGDIVEIGSWKGRSTVCLGLGIVSSGRQRQLLAIDPHRGSLISGGKAAENTYSDFRQAIGHAGLTGVVKPLKTTSAAASAKWGGRASMVFIDGLHDYAHTRQDYLLWHPKIMPGGILAFHDAFCGQAGVMQAVESHILNSRTFTDIGTVGSILYTVNGTPGMLRSLIVGWKIFLIRLSHMIYRSEMPPVIRVILIHRIIRIMLMNRRSARVYLPFL</sequence>
<gene>
    <name evidence="1" type="ORF">A2Z33_04685</name>
</gene>
<name>A0A1F5YUH5_9BACT</name>
<evidence type="ECO:0008006" key="3">
    <source>
        <dbReference type="Google" id="ProtNLM"/>
    </source>
</evidence>
<accession>A0A1F5YUH5</accession>
<dbReference type="EMBL" id="MFJD01000006">
    <property type="protein sequence ID" value="OGG03756.1"/>
    <property type="molecule type" value="Genomic_DNA"/>
</dbReference>
<dbReference type="Gene3D" id="3.40.50.150">
    <property type="entry name" value="Vaccinia Virus protein VP39"/>
    <property type="match status" value="1"/>
</dbReference>
<dbReference type="AlphaFoldDB" id="A0A1F5YUH5"/>
<dbReference type="Proteomes" id="UP000178448">
    <property type="component" value="Unassembled WGS sequence"/>
</dbReference>
<comment type="caution">
    <text evidence="1">The sequence shown here is derived from an EMBL/GenBank/DDBJ whole genome shotgun (WGS) entry which is preliminary data.</text>
</comment>
<reference evidence="1 2" key="1">
    <citation type="journal article" date="2016" name="Nat. Commun.">
        <title>Thousands of microbial genomes shed light on interconnected biogeochemical processes in an aquifer system.</title>
        <authorList>
            <person name="Anantharaman K."/>
            <person name="Brown C.T."/>
            <person name="Hug L.A."/>
            <person name="Sharon I."/>
            <person name="Castelle C.J."/>
            <person name="Probst A.J."/>
            <person name="Thomas B.C."/>
            <person name="Singh A."/>
            <person name="Wilkins M.J."/>
            <person name="Karaoz U."/>
            <person name="Brodie E.L."/>
            <person name="Williams K.H."/>
            <person name="Hubbard S.S."/>
            <person name="Banfield J.F."/>
        </authorList>
    </citation>
    <scope>NUCLEOTIDE SEQUENCE [LARGE SCALE GENOMIC DNA]</scope>
</reference>
<protein>
    <recommendedName>
        <fullName evidence="3">Class I SAM-dependent methyltransferase</fullName>
    </recommendedName>
</protein>
<evidence type="ECO:0000313" key="1">
    <source>
        <dbReference type="EMBL" id="OGG03756.1"/>
    </source>
</evidence>